<dbReference type="SMART" id="SM00530">
    <property type="entry name" value="HTH_XRE"/>
    <property type="match status" value="1"/>
</dbReference>
<gene>
    <name evidence="2" type="ORF">IQ63_31400</name>
</gene>
<dbReference type="InterPro" id="IPR010982">
    <property type="entry name" value="Lambda_DNA-bd_dom_sf"/>
</dbReference>
<feature type="domain" description="HTH cro/C1-type" evidence="1">
    <location>
        <begin position="8"/>
        <end position="62"/>
    </location>
</feature>
<dbReference type="Pfam" id="PF13560">
    <property type="entry name" value="HTH_31"/>
    <property type="match status" value="1"/>
</dbReference>
<dbReference type="PATRIC" id="fig|42234.21.peg.6468"/>
<dbReference type="InterPro" id="IPR001387">
    <property type="entry name" value="Cro/C1-type_HTH"/>
</dbReference>
<dbReference type="CDD" id="cd00093">
    <property type="entry name" value="HTH_XRE"/>
    <property type="match status" value="1"/>
</dbReference>
<dbReference type="Proteomes" id="UP000037151">
    <property type="component" value="Unassembled WGS sequence"/>
</dbReference>
<evidence type="ECO:0000313" key="3">
    <source>
        <dbReference type="Proteomes" id="UP000037151"/>
    </source>
</evidence>
<proteinExistence type="predicted"/>
<accession>A0A0L0JUJ7</accession>
<reference evidence="3" key="1">
    <citation type="submission" date="2014-07" db="EMBL/GenBank/DDBJ databases">
        <title>Genome sequencing of plant-pathogenic Streptomyces species.</title>
        <authorList>
            <person name="Harrison J."/>
            <person name="Sapp M."/>
            <person name="Thwaites R."/>
            <person name="Studholme D.J."/>
        </authorList>
    </citation>
    <scope>NUCLEOTIDE SEQUENCE [LARGE SCALE GENOMIC DNA]</scope>
    <source>
        <strain evidence="3">NCPPB 4445</strain>
    </source>
</reference>
<comment type="caution">
    <text evidence="2">The sequence shown here is derived from an EMBL/GenBank/DDBJ whole genome shotgun (WGS) entry which is preliminary data.</text>
</comment>
<name>A0A0L0JUJ7_9ACTN</name>
<dbReference type="GO" id="GO:0003677">
    <property type="term" value="F:DNA binding"/>
    <property type="evidence" value="ECO:0007669"/>
    <property type="project" value="UniProtKB-KW"/>
</dbReference>
<sequence>MAGRRTQFAARRKACGFTQEGFAEQLKVATSTVQRWESGEGDPQPHQRPNIARLLEVTAKELDDLLTLDTPAGSRVARAEPPDDETDAWELTRRVQASDVGRETLSRLERSFDELATAYPTTPPQELLDRTRRHISYVVRLLDGKKTLSEHRRLLIVGGWLSLFAATLHIDLKEGSFAVARLQAAATLSREAEYPEIEAWCFETDAWRVLTDGDYHRAVELSRIAQSIAPAGSSALVQATAQEGRAQARLHNDTETYAAIKRVQNLSDALGPPRHTKEHHYQYDPAKALSYTATTLAWLGDSAAEPYAREVITRLSPSDDFLKWPRRVASANIDLALVLLNENRLDEACDAVQKAILSGRVVPSNHWRALEVIAAVERRSLPEAKDLREAYENLR</sequence>
<evidence type="ECO:0000313" key="2">
    <source>
        <dbReference type="EMBL" id="KND29462.1"/>
    </source>
</evidence>
<dbReference type="RefSeq" id="WP_050373598.1">
    <property type="nucleotide sequence ID" value="NZ_KQ257829.1"/>
</dbReference>
<dbReference type="OrthoDB" id="3831424at2"/>
<dbReference type="SUPFAM" id="SSF47413">
    <property type="entry name" value="lambda repressor-like DNA-binding domains"/>
    <property type="match status" value="1"/>
</dbReference>
<dbReference type="EMBL" id="JPPY01000174">
    <property type="protein sequence ID" value="KND29462.1"/>
    <property type="molecule type" value="Genomic_DNA"/>
</dbReference>
<keyword evidence="2" id="KW-0238">DNA-binding</keyword>
<dbReference type="AlphaFoldDB" id="A0A0L0JUJ7"/>
<dbReference type="Gene3D" id="1.10.260.40">
    <property type="entry name" value="lambda repressor-like DNA-binding domains"/>
    <property type="match status" value="1"/>
</dbReference>
<evidence type="ECO:0000259" key="1">
    <source>
        <dbReference type="PROSITE" id="PS50943"/>
    </source>
</evidence>
<protein>
    <submittedName>
        <fullName evidence="2">DNA-binding protein</fullName>
    </submittedName>
</protein>
<dbReference type="PROSITE" id="PS50943">
    <property type="entry name" value="HTH_CROC1"/>
    <property type="match status" value="1"/>
</dbReference>
<organism evidence="2 3">
    <name type="scientific">Streptomyces acidiscabies</name>
    <dbReference type="NCBI Taxonomy" id="42234"/>
    <lineage>
        <taxon>Bacteria</taxon>
        <taxon>Bacillati</taxon>
        <taxon>Actinomycetota</taxon>
        <taxon>Actinomycetes</taxon>
        <taxon>Kitasatosporales</taxon>
        <taxon>Streptomycetaceae</taxon>
        <taxon>Streptomyces</taxon>
    </lineage>
</organism>